<dbReference type="InterPro" id="IPR027417">
    <property type="entry name" value="P-loop_NTPase"/>
</dbReference>
<dbReference type="AlphaFoldDB" id="A0A9W7L2H9"/>
<accession>A0A9W7L2H9</accession>
<sequence>VVLRRTIGLKKDEFFLNRKRVNKNDVHSLLESAGFSKSNPYYIVQRGKVNALCMMKDEERLALLKEMKENESHRVKINEVITYIEERLSELENEKEERTAYQELDRECRTLEYTLYDKELRRAREALDELEHTRPNDAEATAELHESARSVTDTIPTVPSGDTLITILTTLGISLGQIFLTTRVVGRHGFAFDTLLAGTVGAFFAFSFQRRRTVGAGWR</sequence>
<feature type="region of interest" description="Disordered" evidence="2">
    <location>
        <begin position="135"/>
        <end position="155"/>
    </location>
</feature>
<organism evidence="3 4">
    <name type="scientific">Triparma retinervis</name>
    <dbReference type="NCBI Taxonomy" id="2557542"/>
    <lineage>
        <taxon>Eukaryota</taxon>
        <taxon>Sar</taxon>
        <taxon>Stramenopiles</taxon>
        <taxon>Ochrophyta</taxon>
        <taxon>Bolidophyceae</taxon>
        <taxon>Parmales</taxon>
        <taxon>Triparmaceae</taxon>
        <taxon>Triparma</taxon>
    </lineage>
</organism>
<keyword evidence="4" id="KW-1185">Reference proteome</keyword>
<evidence type="ECO:0000313" key="4">
    <source>
        <dbReference type="Proteomes" id="UP001165082"/>
    </source>
</evidence>
<dbReference type="OrthoDB" id="431497at2759"/>
<dbReference type="EMBL" id="BRXZ01008156">
    <property type="protein sequence ID" value="GMI22375.1"/>
    <property type="molecule type" value="Genomic_DNA"/>
</dbReference>
<protein>
    <submittedName>
        <fullName evidence="3">Uncharacterized protein</fullName>
    </submittedName>
</protein>
<evidence type="ECO:0000256" key="1">
    <source>
        <dbReference type="SAM" id="Coils"/>
    </source>
</evidence>
<feature type="coiled-coil region" evidence="1">
    <location>
        <begin position="74"/>
        <end position="133"/>
    </location>
</feature>
<dbReference type="Gene3D" id="3.40.50.300">
    <property type="entry name" value="P-loop containing nucleotide triphosphate hydrolases"/>
    <property type="match status" value="1"/>
</dbReference>
<feature type="compositionally biased region" description="Basic and acidic residues" evidence="2">
    <location>
        <begin position="135"/>
        <end position="148"/>
    </location>
</feature>
<evidence type="ECO:0000313" key="3">
    <source>
        <dbReference type="EMBL" id="GMI22375.1"/>
    </source>
</evidence>
<gene>
    <name evidence="3" type="ORF">TrRE_jg13533</name>
</gene>
<reference evidence="3" key="1">
    <citation type="submission" date="2022-07" db="EMBL/GenBank/DDBJ databases">
        <title>Genome analysis of Parmales, a sister group of diatoms, reveals the evolutionary specialization of diatoms from phago-mixotrophs to photoautotrophs.</title>
        <authorList>
            <person name="Ban H."/>
            <person name="Sato S."/>
            <person name="Yoshikawa S."/>
            <person name="Kazumasa Y."/>
            <person name="Nakamura Y."/>
            <person name="Ichinomiya M."/>
            <person name="Saitoh K."/>
            <person name="Sato N."/>
            <person name="Blanc-Mathieu R."/>
            <person name="Endo H."/>
            <person name="Kuwata A."/>
            <person name="Ogata H."/>
        </authorList>
    </citation>
    <scope>NUCLEOTIDE SEQUENCE</scope>
</reference>
<name>A0A9W7L2H9_9STRA</name>
<dbReference type="PANTHER" id="PTHR43977">
    <property type="entry name" value="STRUCTURAL MAINTENANCE OF CHROMOSOMES PROTEIN 3"/>
    <property type="match status" value="1"/>
</dbReference>
<proteinExistence type="predicted"/>
<feature type="non-terminal residue" evidence="3">
    <location>
        <position position="1"/>
    </location>
</feature>
<dbReference type="SUPFAM" id="SSF52540">
    <property type="entry name" value="P-loop containing nucleoside triphosphate hydrolases"/>
    <property type="match status" value="1"/>
</dbReference>
<keyword evidence="1" id="KW-0175">Coiled coil</keyword>
<evidence type="ECO:0000256" key="2">
    <source>
        <dbReference type="SAM" id="MobiDB-lite"/>
    </source>
</evidence>
<dbReference type="Proteomes" id="UP001165082">
    <property type="component" value="Unassembled WGS sequence"/>
</dbReference>
<comment type="caution">
    <text evidence="3">The sequence shown here is derived from an EMBL/GenBank/DDBJ whole genome shotgun (WGS) entry which is preliminary data.</text>
</comment>